<organism evidence="2 3">
    <name type="scientific">Batrachochytrium salamandrivorans</name>
    <dbReference type="NCBI Taxonomy" id="1357716"/>
    <lineage>
        <taxon>Eukaryota</taxon>
        <taxon>Fungi</taxon>
        <taxon>Fungi incertae sedis</taxon>
        <taxon>Chytridiomycota</taxon>
        <taxon>Chytridiomycota incertae sedis</taxon>
        <taxon>Chytridiomycetes</taxon>
        <taxon>Rhizophydiales</taxon>
        <taxon>Rhizophydiales incertae sedis</taxon>
        <taxon>Batrachochytrium</taxon>
    </lineage>
</organism>
<sequence>MAANVSMEDCTTASMLYSAKSVTDSHWVQKDLLPPPTPSHPLPLPKTIRRPPPSVTLKRKDNRKKPLDQCTVGELEQMLEASKVVLCNTHLLDSLPDKGESLKSKNKDILMWLEKRRVATTPSQPPLAPAHSQSNDEALPPYDAESRAVDILIDEIDTQMQQLNMVEVPLPVLLTKSQVRDLATQRQPKGHGRIGQISLTESISIQETQRQIVEAQRLRDAMERLRKSAGAASMSSLSSEFFQGAGSSASLGEFATAGSGVYREANNAYPERDFDDDLSDLSDPPFDDDE</sequence>
<accession>A0ABQ8ESK4</accession>
<comment type="caution">
    <text evidence="2">The sequence shown here is derived from an EMBL/GenBank/DDBJ whole genome shotgun (WGS) entry which is preliminary data.</text>
</comment>
<feature type="region of interest" description="Disordered" evidence="1">
    <location>
        <begin position="120"/>
        <end position="141"/>
    </location>
</feature>
<reference evidence="2 3" key="1">
    <citation type="submission" date="2021-02" db="EMBL/GenBank/DDBJ databases">
        <title>Variation within the Batrachochytrium salamandrivorans European outbreak.</title>
        <authorList>
            <person name="Kelly M."/>
            <person name="Pasmans F."/>
            <person name="Shea T.P."/>
            <person name="Munoz J.F."/>
            <person name="Carranza S."/>
            <person name="Cuomo C.A."/>
            <person name="Martel A."/>
        </authorList>
    </citation>
    <scope>NUCLEOTIDE SEQUENCE [LARGE SCALE GENOMIC DNA]</scope>
    <source>
        <strain evidence="2 3">AMFP18/2</strain>
    </source>
</reference>
<name>A0ABQ8ESK4_9FUNG</name>
<feature type="region of interest" description="Disordered" evidence="1">
    <location>
        <begin position="266"/>
        <end position="290"/>
    </location>
</feature>
<gene>
    <name evidence="2" type="ORF">BASA50_000878</name>
</gene>
<evidence type="ECO:0000313" key="3">
    <source>
        <dbReference type="Proteomes" id="UP001648503"/>
    </source>
</evidence>
<evidence type="ECO:0000313" key="2">
    <source>
        <dbReference type="EMBL" id="KAH6585934.1"/>
    </source>
</evidence>
<keyword evidence="3" id="KW-1185">Reference proteome</keyword>
<feature type="region of interest" description="Disordered" evidence="1">
    <location>
        <begin position="28"/>
        <end position="64"/>
    </location>
</feature>
<dbReference type="Proteomes" id="UP001648503">
    <property type="component" value="Unassembled WGS sequence"/>
</dbReference>
<feature type="compositionally biased region" description="Acidic residues" evidence="1">
    <location>
        <begin position="273"/>
        <end position="290"/>
    </location>
</feature>
<proteinExistence type="predicted"/>
<evidence type="ECO:0000256" key="1">
    <source>
        <dbReference type="SAM" id="MobiDB-lite"/>
    </source>
</evidence>
<dbReference type="EMBL" id="JAFCIX010000577">
    <property type="protein sequence ID" value="KAH6585934.1"/>
    <property type="molecule type" value="Genomic_DNA"/>
</dbReference>
<feature type="compositionally biased region" description="Pro residues" evidence="1">
    <location>
        <begin position="33"/>
        <end position="54"/>
    </location>
</feature>
<protein>
    <submittedName>
        <fullName evidence="2">Uncharacterized protein</fullName>
    </submittedName>
</protein>